<keyword evidence="2" id="KW-1185">Reference proteome</keyword>
<evidence type="ECO:0000313" key="1">
    <source>
        <dbReference type="EMBL" id="KAK3052572.1"/>
    </source>
</evidence>
<comment type="caution">
    <text evidence="1">The sequence shown here is derived from an EMBL/GenBank/DDBJ whole genome shotgun (WGS) entry which is preliminary data.</text>
</comment>
<sequence length="241" mass="26892">MVALPAKTTKRKAEDALGGEAKKFKCDYTKVITKAFIVHEDLLYHHAPLAESYLKPPTATRPNPHIWISGHWPDAFETYLQWLYSSDSDLARLLLAKKQDDEKHAHIHDDDFHESLTTYEWTRFWVLAHSLGDYSCCNKVIDVLLEAAGDGTILVHSGHVEAALGGTEDGSALRKWVVDEYIGGATVKSFCEDEGRLPEGFENLALRRVLGKKAAGEELVKPIRKDASQYHIHAAGEARCA</sequence>
<reference evidence="1" key="1">
    <citation type="submission" date="2023-04" db="EMBL/GenBank/DDBJ databases">
        <title>Black Yeasts Isolated from many extreme environments.</title>
        <authorList>
            <person name="Coleine C."/>
            <person name="Stajich J.E."/>
            <person name="Selbmann L."/>
        </authorList>
    </citation>
    <scope>NUCLEOTIDE SEQUENCE</scope>
    <source>
        <strain evidence="1">CCFEE 5312</strain>
    </source>
</reference>
<proteinExistence type="predicted"/>
<accession>A0AAJ0DEZ8</accession>
<name>A0AAJ0DEZ8_9PEZI</name>
<protein>
    <submittedName>
        <fullName evidence="1">Uncharacterized protein</fullName>
    </submittedName>
</protein>
<dbReference type="Proteomes" id="UP001271007">
    <property type="component" value="Unassembled WGS sequence"/>
</dbReference>
<dbReference type="EMBL" id="JAWDJX010000020">
    <property type="protein sequence ID" value="KAK3052572.1"/>
    <property type="molecule type" value="Genomic_DNA"/>
</dbReference>
<gene>
    <name evidence="1" type="ORF">LTR09_006427</name>
</gene>
<organism evidence="1 2">
    <name type="scientific">Extremus antarcticus</name>
    <dbReference type="NCBI Taxonomy" id="702011"/>
    <lineage>
        <taxon>Eukaryota</taxon>
        <taxon>Fungi</taxon>
        <taxon>Dikarya</taxon>
        <taxon>Ascomycota</taxon>
        <taxon>Pezizomycotina</taxon>
        <taxon>Dothideomycetes</taxon>
        <taxon>Dothideomycetidae</taxon>
        <taxon>Mycosphaerellales</taxon>
        <taxon>Extremaceae</taxon>
        <taxon>Extremus</taxon>
    </lineage>
</organism>
<dbReference type="AlphaFoldDB" id="A0AAJ0DEZ8"/>
<evidence type="ECO:0000313" key="2">
    <source>
        <dbReference type="Proteomes" id="UP001271007"/>
    </source>
</evidence>